<dbReference type="CDD" id="cd00093">
    <property type="entry name" value="HTH_XRE"/>
    <property type="match status" value="1"/>
</dbReference>
<sequence length="131" mass="14665">MDKTIFLITLVLAVIMAFGLLDILLKIRNSLESQAEKLGRDQAIKDYFLATPRKSQSPYKLGTGGLTMWEVIEVYLMEQNMKPIELAEKAGISTGTLSDLKSGRLKNPSFKLLEKIADVLNIDMNEFRGLS</sequence>
<dbReference type="EMBL" id="CP154878">
    <property type="protein sequence ID" value="XBG96465.1"/>
    <property type="molecule type" value="Genomic_DNA"/>
</dbReference>
<dbReference type="Gene3D" id="1.10.260.40">
    <property type="entry name" value="lambda repressor-like DNA-binding domains"/>
    <property type="match status" value="1"/>
</dbReference>
<protein>
    <submittedName>
        <fullName evidence="3">Helix-turn-helix transcriptional regulator</fullName>
    </submittedName>
</protein>
<dbReference type="InterPro" id="IPR010982">
    <property type="entry name" value="Lambda_DNA-bd_dom_sf"/>
</dbReference>
<accession>A0AAU7C4X2</accession>
<dbReference type="GO" id="GO:0003677">
    <property type="term" value="F:DNA binding"/>
    <property type="evidence" value="ECO:0007669"/>
    <property type="project" value="InterPro"/>
</dbReference>
<evidence type="ECO:0000259" key="2">
    <source>
        <dbReference type="PROSITE" id="PS50943"/>
    </source>
</evidence>
<feature type="domain" description="HTH cro/C1-type" evidence="2">
    <location>
        <begin position="72"/>
        <end position="127"/>
    </location>
</feature>
<evidence type="ECO:0000256" key="1">
    <source>
        <dbReference type="SAM" id="Phobius"/>
    </source>
</evidence>
<feature type="transmembrane region" description="Helical" evidence="1">
    <location>
        <begin position="6"/>
        <end position="25"/>
    </location>
</feature>
<dbReference type="InterPro" id="IPR001387">
    <property type="entry name" value="Cro/C1-type_HTH"/>
</dbReference>
<dbReference type="KEGG" id="lalo:ABC765_05095"/>
<proteinExistence type="predicted"/>
<name>A0AAU7C4X2_9LACO</name>
<keyword evidence="1" id="KW-0812">Transmembrane</keyword>
<keyword evidence="1" id="KW-0472">Membrane</keyword>
<dbReference type="AlphaFoldDB" id="A0AAU7C4X2"/>
<dbReference type="SUPFAM" id="SSF47413">
    <property type="entry name" value="lambda repressor-like DNA-binding domains"/>
    <property type="match status" value="1"/>
</dbReference>
<dbReference type="Pfam" id="PF13443">
    <property type="entry name" value="HTH_26"/>
    <property type="match status" value="1"/>
</dbReference>
<reference evidence="3" key="1">
    <citation type="submission" date="2024-04" db="EMBL/GenBank/DDBJ databases">
        <title>Limosilactobacillus allomucosae sp. nov., a novel species isolated from wild boar faecal samples as a potential probiotics for domestic pigs.</title>
        <authorList>
            <person name="Chen B."/>
        </authorList>
    </citation>
    <scope>NUCLEOTIDE SEQUENCE</scope>
    <source>
        <strain evidence="3">WILCCON 0051</strain>
    </source>
</reference>
<evidence type="ECO:0000313" key="3">
    <source>
        <dbReference type="EMBL" id="XBG96465.1"/>
    </source>
</evidence>
<gene>
    <name evidence="3" type="ORF">ABC765_05095</name>
</gene>
<organism evidence="3">
    <name type="scientific">Limosilactobacillus allomucosae</name>
    <dbReference type="NCBI Taxonomy" id="3142938"/>
    <lineage>
        <taxon>Bacteria</taxon>
        <taxon>Bacillati</taxon>
        <taxon>Bacillota</taxon>
        <taxon>Bacilli</taxon>
        <taxon>Lactobacillales</taxon>
        <taxon>Lactobacillaceae</taxon>
        <taxon>Limosilactobacillus</taxon>
    </lineage>
</organism>
<dbReference type="PROSITE" id="PS50943">
    <property type="entry name" value="HTH_CROC1"/>
    <property type="match status" value="1"/>
</dbReference>
<dbReference type="SMART" id="SM00530">
    <property type="entry name" value="HTH_XRE"/>
    <property type="match status" value="1"/>
</dbReference>
<keyword evidence="1" id="KW-1133">Transmembrane helix</keyword>
<dbReference type="RefSeq" id="WP_347963568.1">
    <property type="nucleotide sequence ID" value="NZ_CP154878.1"/>
</dbReference>